<feature type="compositionally biased region" description="Polar residues" evidence="2">
    <location>
        <begin position="195"/>
        <end position="207"/>
    </location>
</feature>
<dbReference type="GO" id="GO:0060271">
    <property type="term" value="P:cilium assembly"/>
    <property type="evidence" value="ECO:0007669"/>
    <property type="project" value="TreeGrafter"/>
</dbReference>
<reference evidence="4" key="1">
    <citation type="journal article" date="2012" name="Nat. Genet.">
        <title>Whole-genome sequence of Schistosoma haematobium.</title>
        <authorList>
            <person name="Young N.D."/>
            <person name="Jex A.R."/>
            <person name="Li B."/>
            <person name="Liu S."/>
            <person name="Yang L."/>
            <person name="Xiong Z."/>
            <person name="Li Y."/>
            <person name="Cantacessi C."/>
            <person name="Hall R.S."/>
            <person name="Xu X."/>
            <person name="Chen F."/>
            <person name="Wu X."/>
            <person name="Zerlotini A."/>
            <person name="Oliveira G."/>
            <person name="Hofmann A."/>
            <person name="Zhang G."/>
            <person name="Fang X."/>
            <person name="Kang Y."/>
            <person name="Campbell B.E."/>
            <person name="Loukas A."/>
            <person name="Ranganathan S."/>
            <person name="Rollinson D."/>
            <person name="Rinaldi G."/>
            <person name="Brindley P.J."/>
            <person name="Yang H."/>
            <person name="Wang J."/>
            <person name="Wang J."/>
            <person name="Gasser R.B."/>
        </authorList>
    </citation>
    <scope>NUCLEOTIDE SEQUENCE</scope>
</reference>
<evidence type="ECO:0000256" key="2">
    <source>
        <dbReference type="SAM" id="MobiDB-lite"/>
    </source>
</evidence>
<dbReference type="GeneID" id="24595594"/>
<dbReference type="GO" id="GO:0005874">
    <property type="term" value="C:microtubule"/>
    <property type="evidence" value="ECO:0007669"/>
    <property type="project" value="TreeGrafter"/>
</dbReference>
<name>A0A922LFY4_SCHHA</name>
<gene>
    <name evidence="4" type="ORF">MS3_00007491</name>
</gene>
<dbReference type="GO" id="GO:0008017">
    <property type="term" value="F:microtubule binding"/>
    <property type="evidence" value="ECO:0007669"/>
    <property type="project" value="TreeGrafter"/>
</dbReference>
<comment type="caution">
    <text evidence="4">The sequence shown here is derived from an EMBL/GenBank/DDBJ whole genome shotgun (WGS) entry which is preliminary data.</text>
</comment>
<dbReference type="KEGG" id="shx:MS3_00007491"/>
<feature type="compositionally biased region" description="Low complexity" evidence="2">
    <location>
        <begin position="607"/>
        <end position="619"/>
    </location>
</feature>
<dbReference type="CTD" id="24595594"/>
<evidence type="ECO:0000256" key="1">
    <source>
        <dbReference type="SAM" id="Coils"/>
    </source>
</evidence>
<feature type="compositionally biased region" description="Polar residues" evidence="2">
    <location>
        <begin position="576"/>
        <end position="606"/>
    </location>
</feature>
<sequence length="825" mass="92693">MKKSKTSNVISTISQKQLKDIQGYFSRQNGIRQGIHENGTAFGSLALKSKPSDNEAIIDSVLRDVIDLNRDKLPQSSLVKVLTSVYLDAKSKLGANVSQDTTQQSLVCISQNAPKSPLDSKMPDPNSKLSQCAMSVSEKNKHQWSGDEANLSTQITHNIWDKQPGCLDTPNFRKIEASNVVSDTKVDFPTGKPNPESTGKLSNSNTISDNRIDNIPALTPMAFGSGQDAHLSKQEENRRQWKAALDEQLKEQQLMRGKNLQELQKECEFNKIQSGSSSNNCGHCDNSNEFHGLSISNNPSNSALASHPSASHFMSSGFFLPDSTVTNDFHASSRKMDTPNQPWKVGFNRVRGFTQQLYIDSLESAERARLAHETRLINLKQIEEKRRLKEEEKARLLMEEKMEEERISRERLRLQQMAEVENARKIAKDMEEFQRTQYLYESLVRAQEEAKLTKIQKHPCYSELKRNRDSLSQKAVIQSELLVPYLSVASEVEKQSQNNPLYAFLSSSGCNAPDSVAYPKNSLAVQTSFPENIGIQTENFEWTNSKDKQVSNNPDSKNQNNGTPAHKLKPSDNKSVKNNLSKMSVSVSNQQKQQYRPNRLTSNYKPTNNNNLVNNKTKVSQLLKGKRTSKSQSFNSDSYNNNNNNNNNNNDNDFSKSANEQSKLSSSNSAQTINSFTGTNKFESRSVQDASSMKSRIPIPISTAYSISSTSMPKHQVSTINTESLNNTTFLNHENPYGPADLIRTYDVLIPNDANIILPVSHEPGVVENTRKSEGKDSLRNSNTKHERSITRQDTILQQLSEIRKGLQLRQMLCESSTYEDDINY</sequence>
<dbReference type="InterPro" id="IPR039183">
    <property type="entry name" value="CCD66"/>
</dbReference>
<feature type="region of interest" description="Disordered" evidence="2">
    <location>
        <begin position="768"/>
        <end position="791"/>
    </location>
</feature>
<evidence type="ECO:0000313" key="4">
    <source>
        <dbReference type="EMBL" id="KAH9582886.1"/>
    </source>
</evidence>
<feature type="region of interest" description="Disordered" evidence="2">
    <location>
        <begin position="543"/>
        <end position="677"/>
    </location>
</feature>
<dbReference type="EMBL" id="AMPZ03000005">
    <property type="protein sequence ID" value="KAH9582886.1"/>
    <property type="molecule type" value="Genomic_DNA"/>
</dbReference>
<keyword evidence="1" id="KW-0175">Coiled coil</keyword>
<organism evidence="4 5">
    <name type="scientific">Schistosoma haematobium</name>
    <name type="common">Blood fluke</name>
    <dbReference type="NCBI Taxonomy" id="6185"/>
    <lineage>
        <taxon>Eukaryota</taxon>
        <taxon>Metazoa</taxon>
        <taxon>Spiralia</taxon>
        <taxon>Lophotrochozoa</taxon>
        <taxon>Platyhelminthes</taxon>
        <taxon>Trematoda</taxon>
        <taxon>Digenea</taxon>
        <taxon>Strigeidida</taxon>
        <taxon>Schistosomatoidea</taxon>
        <taxon>Schistosomatidae</taxon>
        <taxon>Schistosoma</taxon>
    </lineage>
</organism>
<proteinExistence type="predicted"/>
<feature type="coiled-coil region" evidence="1">
    <location>
        <begin position="379"/>
        <end position="408"/>
    </location>
</feature>
<dbReference type="PANTHER" id="PTHR22736">
    <property type="entry name" value="COILED-COIL DOMAIN-CONTAINING PROTEIN 66"/>
    <property type="match status" value="1"/>
</dbReference>
<protein>
    <recommendedName>
        <fullName evidence="3">CCDC66 domain-containing protein</fullName>
    </recommendedName>
</protein>
<feature type="compositionally biased region" description="Polar residues" evidence="2">
    <location>
        <begin position="550"/>
        <end position="563"/>
    </location>
</feature>
<evidence type="ECO:0000259" key="3">
    <source>
        <dbReference type="Pfam" id="PF15236"/>
    </source>
</evidence>
<dbReference type="AlphaFoldDB" id="A0A922LFY4"/>
<evidence type="ECO:0000313" key="5">
    <source>
        <dbReference type="Proteomes" id="UP000471633"/>
    </source>
</evidence>
<feature type="compositionally biased region" description="Polar residues" evidence="2">
    <location>
        <begin position="630"/>
        <end position="639"/>
    </location>
</feature>
<accession>A0A922LFY4</accession>
<dbReference type="PANTHER" id="PTHR22736:SF2">
    <property type="entry name" value="COILED-COIL DOMAIN-CONTAINING PROTEIN 66"/>
    <property type="match status" value="1"/>
</dbReference>
<dbReference type="Pfam" id="PF15236">
    <property type="entry name" value="CCDC66"/>
    <property type="match status" value="1"/>
</dbReference>
<reference evidence="4" key="2">
    <citation type="journal article" date="2019" name="Gigascience">
        <title>High-quality Schistosoma haematobium genome achieved by single-molecule and long-range sequencing.</title>
        <authorList>
            <person name="Stroehlein A.J."/>
            <person name="Korhonen P.K."/>
            <person name="Chong T.M."/>
            <person name="Lim Y.L."/>
            <person name="Chan K.G."/>
            <person name="Webster B."/>
            <person name="Rollinson D."/>
            <person name="Brindley P.J."/>
            <person name="Gasser R.B."/>
            <person name="Young N.D."/>
        </authorList>
    </citation>
    <scope>NUCLEOTIDE SEQUENCE</scope>
</reference>
<dbReference type="Proteomes" id="UP000471633">
    <property type="component" value="Unassembled WGS sequence"/>
</dbReference>
<feature type="compositionally biased region" description="Low complexity" evidence="2">
    <location>
        <begin position="640"/>
        <end position="652"/>
    </location>
</feature>
<feature type="compositionally biased region" description="Basic and acidic residues" evidence="2">
    <location>
        <begin position="769"/>
        <end position="791"/>
    </location>
</feature>
<dbReference type="InterPro" id="IPR040467">
    <property type="entry name" value="CCDC66_dom"/>
</dbReference>
<feature type="compositionally biased region" description="Polar residues" evidence="2">
    <location>
        <begin position="655"/>
        <end position="677"/>
    </location>
</feature>
<keyword evidence="5" id="KW-1185">Reference proteome</keyword>
<feature type="region of interest" description="Disordered" evidence="2">
    <location>
        <begin position="184"/>
        <end position="207"/>
    </location>
</feature>
<dbReference type="GO" id="GO:0005929">
    <property type="term" value="C:cilium"/>
    <property type="evidence" value="ECO:0007669"/>
    <property type="project" value="TreeGrafter"/>
</dbReference>
<feature type="domain" description="CCDC66" evidence="3">
    <location>
        <begin position="344"/>
        <end position="457"/>
    </location>
</feature>
<reference evidence="4" key="3">
    <citation type="submission" date="2021-06" db="EMBL/GenBank/DDBJ databases">
        <title>Chromosome-level genome assembly for S. haematobium.</title>
        <authorList>
            <person name="Stroehlein A.J."/>
        </authorList>
    </citation>
    <scope>NUCLEOTIDE SEQUENCE</scope>
</reference>
<dbReference type="RefSeq" id="XP_051066310.1">
    <property type="nucleotide sequence ID" value="XM_051215774.1"/>
</dbReference>
<reference evidence="4" key="4">
    <citation type="journal article" date="2022" name="PLoS Pathog.">
        <title>Chromosome-level genome of Schistosoma haematobium underpins genome-wide explorations of molecular variation.</title>
        <authorList>
            <person name="Stroehlein A.J."/>
            <person name="Korhonen P.K."/>
            <person name="Lee V.V."/>
            <person name="Ralph S.A."/>
            <person name="Mentink-Kane M."/>
            <person name="You H."/>
            <person name="McManus D.P."/>
            <person name="Tchuente L.T."/>
            <person name="Stothard J.R."/>
            <person name="Kaur P."/>
            <person name="Dudchenko O."/>
            <person name="Aiden E.L."/>
            <person name="Yang B."/>
            <person name="Yang H."/>
            <person name="Emery A.M."/>
            <person name="Webster B.L."/>
            <person name="Brindley P.J."/>
            <person name="Rollinson D."/>
            <person name="Chang B.C.H."/>
            <person name="Gasser R.B."/>
            <person name="Young N.D."/>
        </authorList>
    </citation>
    <scope>NUCLEOTIDE SEQUENCE</scope>
</reference>